<evidence type="ECO:0000313" key="2">
    <source>
        <dbReference type="EMBL" id="BBM85864.1"/>
    </source>
</evidence>
<dbReference type="Proteomes" id="UP000326354">
    <property type="component" value="Chromosome"/>
</dbReference>
<keyword evidence="3" id="KW-1185">Reference proteome</keyword>
<keyword evidence="2" id="KW-0808">Transferase</keyword>
<reference evidence="2 3" key="1">
    <citation type="submission" date="2019-08" db="EMBL/GenBank/DDBJ databases">
        <title>Complete genome sequence of Candidatus Uab amorphum.</title>
        <authorList>
            <person name="Shiratori T."/>
            <person name="Suzuki S."/>
            <person name="Kakizawa Y."/>
            <person name="Ishida K."/>
        </authorList>
    </citation>
    <scope>NUCLEOTIDE SEQUENCE [LARGE SCALE GENOMIC DNA]</scope>
    <source>
        <strain evidence="2 3">SRT547</strain>
    </source>
</reference>
<organism evidence="2 3">
    <name type="scientific">Uabimicrobium amorphum</name>
    <dbReference type="NCBI Taxonomy" id="2596890"/>
    <lineage>
        <taxon>Bacteria</taxon>
        <taxon>Pseudomonadati</taxon>
        <taxon>Planctomycetota</taxon>
        <taxon>Candidatus Uabimicrobiia</taxon>
        <taxon>Candidatus Uabimicrobiales</taxon>
        <taxon>Candidatus Uabimicrobiaceae</taxon>
        <taxon>Candidatus Uabimicrobium</taxon>
    </lineage>
</organism>
<proteinExistence type="predicted"/>
<evidence type="ECO:0000313" key="3">
    <source>
        <dbReference type="Proteomes" id="UP000326354"/>
    </source>
</evidence>
<dbReference type="GO" id="GO:0016301">
    <property type="term" value="F:kinase activity"/>
    <property type="evidence" value="ECO:0007669"/>
    <property type="project" value="UniProtKB-KW"/>
</dbReference>
<dbReference type="InterPro" id="IPR008279">
    <property type="entry name" value="PEP-util_enz_mobile_dom"/>
</dbReference>
<name>A0A5S9F5S2_UABAM</name>
<dbReference type="RefSeq" id="WP_261343900.1">
    <property type="nucleotide sequence ID" value="NZ_AP019860.1"/>
</dbReference>
<feature type="domain" description="PEP-utilising enzyme mobile" evidence="1">
    <location>
        <begin position="13"/>
        <end position="84"/>
    </location>
</feature>
<evidence type="ECO:0000259" key="1">
    <source>
        <dbReference type="Pfam" id="PF00391"/>
    </source>
</evidence>
<keyword evidence="2" id="KW-0670">Pyruvate</keyword>
<dbReference type="Gene3D" id="3.50.30.10">
    <property type="entry name" value="Phosphohistidine domain"/>
    <property type="match status" value="1"/>
</dbReference>
<dbReference type="KEGG" id="uam:UABAM_04243"/>
<dbReference type="PANTHER" id="PTHR43615:SF1">
    <property type="entry name" value="PPDK_N DOMAIN-CONTAINING PROTEIN"/>
    <property type="match status" value="1"/>
</dbReference>
<dbReference type="EMBL" id="AP019860">
    <property type="protein sequence ID" value="BBM85864.1"/>
    <property type="molecule type" value="Genomic_DNA"/>
</dbReference>
<sequence length="91" mass="9779">MFLLQSTDDFARFPKGAILVVRMTHPAWTPIFYSASAVIAESGGPLSHGAVTAREMQIPAVMAVKNVLHVLENGQKVKVDGATGKVFLNVE</sequence>
<protein>
    <submittedName>
        <fullName evidence="2">Pyruvate, phosphate dikinase</fullName>
    </submittedName>
</protein>
<dbReference type="PANTHER" id="PTHR43615">
    <property type="entry name" value="PHOSPHOENOLPYRUVATE SYNTHASE-RELATED"/>
    <property type="match status" value="1"/>
</dbReference>
<dbReference type="SUPFAM" id="SSF52009">
    <property type="entry name" value="Phosphohistidine domain"/>
    <property type="match status" value="1"/>
</dbReference>
<dbReference type="AlphaFoldDB" id="A0A5S9F5S2"/>
<dbReference type="InterPro" id="IPR036637">
    <property type="entry name" value="Phosphohistidine_dom_sf"/>
</dbReference>
<keyword evidence="2" id="KW-0418">Kinase</keyword>
<dbReference type="InterPro" id="IPR051549">
    <property type="entry name" value="PEP_Utilizing_Enz"/>
</dbReference>
<accession>A0A5S9F5S2</accession>
<dbReference type="Pfam" id="PF00391">
    <property type="entry name" value="PEP-utilizers"/>
    <property type="match status" value="1"/>
</dbReference>
<gene>
    <name evidence="2" type="ORF">UABAM_04243</name>
</gene>